<feature type="domain" description="Senescence" evidence="2">
    <location>
        <begin position="95"/>
        <end position="298"/>
    </location>
</feature>
<dbReference type="EMBL" id="KK100802">
    <property type="protein sequence ID" value="KIZ03693.1"/>
    <property type="molecule type" value="Genomic_DNA"/>
</dbReference>
<dbReference type="RefSeq" id="XP_013902712.1">
    <property type="nucleotide sequence ID" value="XM_014047258.1"/>
</dbReference>
<dbReference type="Pfam" id="PF06911">
    <property type="entry name" value="Senescence"/>
    <property type="match status" value="1"/>
</dbReference>
<dbReference type="OrthoDB" id="543205at2759"/>
<dbReference type="Proteomes" id="UP000054498">
    <property type="component" value="Unassembled WGS sequence"/>
</dbReference>
<proteinExistence type="predicted"/>
<feature type="compositionally biased region" description="Gly residues" evidence="1">
    <location>
        <begin position="193"/>
        <end position="213"/>
    </location>
</feature>
<feature type="region of interest" description="Disordered" evidence="1">
    <location>
        <begin position="185"/>
        <end position="216"/>
    </location>
</feature>
<evidence type="ECO:0000313" key="4">
    <source>
        <dbReference type="Proteomes" id="UP000054498"/>
    </source>
</evidence>
<dbReference type="AlphaFoldDB" id="A0A0D2JYW1"/>
<gene>
    <name evidence="3" type="ORF">MNEG_4263</name>
</gene>
<keyword evidence="4" id="KW-1185">Reference proteome</keyword>
<evidence type="ECO:0000313" key="3">
    <source>
        <dbReference type="EMBL" id="KIZ03693.1"/>
    </source>
</evidence>
<organism evidence="3 4">
    <name type="scientific">Monoraphidium neglectum</name>
    <dbReference type="NCBI Taxonomy" id="145388"/>
    <lineage>
        <taxon>Eukaryota</taxon>
        <taxon>Viridiplantae</taxon>
        <taxon>Chlorophyta</taxon>
        <taxon>core chlorophytes</taxon>
        <taxon>Chlorophyceae</taxon>
        <taxon>CS clade</taxon>
        <taxon>Sphaeropleales</taxon>
        <taxon>Selenastraceae</taxon>
        <taxon>Monoraphidium</taxon>
    </lineage>
</organism>
<dbReference type="KEGG" id="mng:MNEG_4263"/>
<protein>
    <recommendedName>
        <fullName evidence="2">Senescence domain-containing protein</fullName>
    </recommendedName>
</protein>
<feature type="compositionally biased region" description="Low complexity" evidence="1">
    <location>
        <begin position="352"/>
        <end position="363"/>
    </location>
</feature>
<evidence type="ECO:0000259" key="2">
    <source>
        <dbReference type="Pfam" id="PF06911"/>
    </source>
</evidence>
<dbReference type="InterPro" id="IPR009686">
    <property type="entry name" value="Senescence/spartin_C"/>
</dbReference>
<evidence type="ECO:0000256" key="1">
    <source>
        <dbReference type="SAM" id="MobiDB-lite"/>
    </source>
</evidence>
<name>A0A0D2JYW1_9CHLO</name>
<accession>A0A0D2JYW1</accession>
<feature type="region of interest" description="Disordered" evidence="1">
    <location>
        <begin position="352"/>
        <end position="374"/>
    </location>
</feature>
<sequence length="374" mass="38086">MLAATASVGPVSWLLQLGAHTMRSASSAGEPSFIFSLVDEKNPELFYCVVMRKDTPKDEITMLQDILGRLTTFHTARPKGPGLPQVNTSQINEVLRKGAEDTSLLLKMAGEGAREAFQRAAEMHKKYAPAPKEQPLEVDSALRDKIAKSKQATAAGAAVARGVATGMQAATVEIGASLMNVGSGGKNTPKAGGSSGGDGGGGGGSGSGSGGSGLMARPEVKAAGGVGMEILRDVAAVRDALVNSVGAAWGGFKVATVDVFEHQYGAQAGGTVADSCDVVEGIASMGMAMKLTQPTQVLLTSTKETVEGATAKASGKDGHLSQGQLAAEKAALELERAKFELEKAALEKAKQDAASAAGGQKKGPFGLPFAFGGK</sequence>
<reference evidence="3 4" key="1">
    <citation type="journal article" date="2013" name="BMC Genomics">
        <title>Reconstruction of the lipid metabolism for the microalga Monoraphidium neglectum from its genome sequence reveals characteristics suitable for biofuel production.</title>
        <authorList>
            <person name="Bogen C."/>
            <person name="Al-Dilaimi A."/>
            <person name="Albersmeier A."/>
            <person name="Wichmann J."/>
            <person name="Grundmann M."/>
            <person name="Rupp O."/>
            <person name="Lauersen K.J."/>
            <person name="Blifernez-Klassen O."/>
            <person name="Kalinowski J."/>
            <person name="Goesmann A."/>
            <person name="Mussgnug J.H."/>
            <person name="Kruse O."/>
        </authorList>
    </citation>
    <scope>NUCLEOTIDE SEQUENCE [LARGE SCALE GENOMIC DNA]</scope>
    <source>
        <strain evidence="3 4">SAG 48.87</strain>
    </source>
</reference>
<dbReference type="GeneID" id="25737141"/>